<dbReference type="AlphaFoldDB" id="A0A1H0QZ43"/>
<evidence type="ECO:0000259" key="5">
    <source>
        <dbReference type="Pfam" id="PF13407"/>
    </source>
</evidence>
<dbReference type="PANTHER" id="PTHR46847">
    <property type="entry name" value="D-ALLOSE-BINDING PERIPLASMIC PROTEIN-RELATED"/>
    <property type="match status" value="1"/>
</dbReference>
<comment type="subcellular location">
    <subcellularLocation>
        <location evidence="1">Cell envelope</location>
    </subcellularLocation>
</comment>
<evidence type="ECO:0000256" key="1">
    <source>
        <dbReference type="ARBA" id="ARBA00004196"/>
    </source>
</evidence>
<gene>
    <name evidence="6" type="ORF">SAMN04489708_10970</name>
</gene>
<evidence type="ECO:0000256" key="2">
    <source>
        <dbReference type="ARBA" id="ARBA00007639"/>
    </source>
</evidence>
<feature type="domain" description="Periplasmic binding protein" evidence="5">
    <location>
        <begin position="35"/>
        <end position="274"/>
    </location>
</feature>
<evidence type="ECO:0000313" key="7">
    <source>
        <dbReference type="Proteomes" id="UP000199317"/>
    </source>
</evidence>
<dbReference type="Gene3D" id="3.40.50.2300">
    <property type="match status" value="2"/>
</dbReference>
<dbReference type="GO" id="GO:0030313">
    <property type="term" value="C:cell envelope"/>
    <property type="evidence" value="ECO:0007669"/>
    <property type="project" value="UniProtKB-SubCell"/>
</dbReference>
<dbReference type="CDD" id="cd06309">
    <property type="entry name" value="PBP1_galactofuranose_YtfQ-like"/>
    <property type="match status" value="1"/>
</dbReference>
<dbReference type="PROSITE" id="PS51318">
    <property type="entry name" value="TAT"/>
    <property type="match status" value="1"/>
</dbReference>
<organism evidence="6 7">
    <name type="scientific">Paracidovorax cattleyae</name>
    <dbReference type="NCBI Taxonomy" id="80868"/>
    <lineage>
        <taxon>Bacteria</taxon>
        <taxon>Pseudomonadati</taxon>
        <taxon>Pseudomonadota</taxon>
        <taxon>Betaproteobacteria</taxon>
        <taxon>Burkholderiales</taxon>
        <taxon>Comamonadaceae</taxon>
        <taxon>Paracidovorax</taxon>
    </lineage>
</organism>
<evidence type="ECO:0000256" key="3">
    <source>
        <dbReference type="ARBA" id="ARBA00022729"/>
    </source>
</evidence>
<feature type="signal peptide" evidence="4">
    <location>
        <begin position="1"/>
        <end position="28"/>
    </location>
</feature>
<comment type="similarity">
    <text evidence="2">Belongs to the bacterial solute-binding protein 2 family.</text>
</comment>
<name>A0A1H0QZ43_9BURK</name>
<dbReference type="InterPro" id="IPR006311">
    <property type="entry name" value="TAT_signal"/>
</dbReference>
<dbReference type="PANTHER" id="PTHR46847:SF3">
    <property type="entry name" value="GALACTOFURANOSE-BINDING PROTEIN YTFQ"/>
    <property type="match status" value="1"/>
</dbReference>
<sequence length="322" mass="34999">MTKLTRRTLAKALACAPVAALLPAAAWAQKPIVLGFSQVGAESEWRTANTESIKSAAKEAGIELKFSDAQQKQENQIKAIRSFIAQRVDVIAFSPVVESGWEPVLREAKAARIPVVLTDRAVNTKDTSLFVTFMGSDFVEEGRKAGRWLVEKMKDGKGDVNIVELQGTVGSAPAIDRKKGFEEVVKADPKFKIIRSQTGDFTRAKGKEVMEAFLKAEGRKINVLYAHNDDMAIGAIQAIEEAGLKPGKDITIVSIDAVKGAFEAMMAGKLNVTVECSPLLGPQLMAAVRDIKAGKPVPKRIVTEEGIFPMETAAQEFPKRKY</sequence>
<dbReference type="InterPro" id="IPR028082">
    <property type="entry name" value="Peripla_BP_I"/>
</dbReference>
<keyword evidence="3 4" id="KW-0732">Signal</keyword>
<accession>A0A1H0QZ43</accession>
<keyword evidence="7" id="KW-1185">Reference proteome</keyword>
<dbReference type="Proteomes" id="UP000199317">
    <property type="component" value="Unassembled WGS sequence"/>
</dbReference>
<dbReference type="SUPFAM" id="SSF53822">
    <property type="entry name" value="Periplasmic binding protein-like I"/>
    <property type="match status" value="1"/>
</dbReference>
<protein>
    <submittedName>
        <fullName evidence="6">Monosaccharide ABC transporter substrate-binding protein, CUT2 family</fullName>
    </submittedName>
</protein>
<dbReference type="EMBL" id="FNJL01000009">
    <property type="protein sequence ID" value="SDP22541.1"/>
    <property type="molecule type" value="Genomic_DNA"/>
</dbReference>
<evidence type="ECO:0000313" key="6">
    <source>
        <dbReference type="EMBL" id="SDP22541.1"/>
    </source>
</evidence>
<dbReference type="RefSeq" id="WP_092833921.1">
    <property type="nucleotide sequence ID" value="NZ_CP028290.1"/>
</dbReference>
<proteinExistence type="inferred from homology"/>
<evidence type="ECO:0000256" key="4">
    <source>
        <dbReference type="SAM" id="SignalP"/>
    </source>
</evidence>
<dbReference type="InterPro" id="IPR025997">
    <property type="entry name" value="SBP_2_dom"/>
</dbReference>
<dbReference type="GO" id="GO:0030246">
    <property type="term" value="F:carbohydrate binding"/>
    <property type="evidence" value="ECO:0007669"/>
    <property type="project" value="UniProtKB-ARBA"/>
</dbReference>
<dbReference type="OrthoDB" id="9813037at2"/>
<feature type="chain" id="PRO_5011444491" evidence="4">
    <location>
        <begin position="29"/>
        <end position="322"/>
    </location>
</feature>
<reference evidence="7" key="1">
    <citation type="submission" date="2016-10" db="EMBL/GenBank/DDBJ databases">
        <authorList>
            <person name="Varghese N."/>
            <person name="Submissions S."/>
        </authorList>
    </citation>
    <scope>NUCLEOTIDE SEQUENCE [LARGE SCALE GENOMIC DNA]</scope>
    <source>
        <strain evidence="7">DSM 17101</strain>
    </source>
</reference>
<dbReference type="Pfam" id="PF13407">
    <property type="entry name" value="Peripla_BP_4"/>
    <property type="match status" value="1"/>
</dbReference>